<evidence type="ECO:0000313" key="1">
    <source>
        <dbReference type="EMBL" id="PPS18062.1"/>
    </source>
</evidence>
<proteinExistence type="predicted"/>
<protein>
    <submittedName>
        <fullName evidence="1">Uncharacterized protein</fullName>
    </submittedName>
</protein>
<organism evidence="1 2">
    <name type="scientific">Gossypium barbadense</name>
    <name type="common">Sea Island cotton</name>
    <name type="synonym">Hibiscus barbadensis</name>
    <dbReference type="NCBI Taxonomy" id="3634"/>
    <lineage>
        <taxon>Eukaryota</taxon>
        <taxon>Viridiplantae</taxon>
        <taxon>Streptophyta</taxon>
        <taxon>Embryophyta</taxon>
        <taxon>Tracheophyta</taxon>
        <taxon>Spermatophyta</taxon>
        <taxon>Magnoliopsida</taxon>
        <taxon>eudicotyledons</taxon>
        <taxon>Gunneridae</taxon>
        <taxon>Pentapetalae</taxon>
        <taxon>rosids</taxon>
        <taxon>malvids</taxon>
        <taxon>Malvales</taxon>
        <taxon>Malvaceae</taxon>
        <taxon>Malvoideae</taxon>
        <taxon>Gossypium</taxon>
    </lineage>
</organism>
<accession>A0A2P5YR60</accession>
<dbReference type="EMBL" id="KZ662873">
    <property type="protein sequence ID" value="PPS18062.1"/>
    <property type="molecule type" value="Genomic_DNA"/>
</dbReference>
<dbReference type="OrthoDB" id="10655575at2759"/>
<dbReference type="Proteomes" id="UP000239757">
    <property type="component" value="Unassembled WGS sequence"/>
</dbReference>
<dbReference type="AlphaFoldDB" id="A0A2P5YR60"/>
<evidence type="ECO:0000313" key="2">
    <source>
        <dbReference type="Proteomes" id="UP000239757"/>
    </source>
</evidence>
<sequence>MSSQQGSSDYVYGIGQITKKVCCWEKDPSDGGMVAIKDNIAGSMNFKVTFFYSKLDEEEEDLKKDDFELIDDDVMTQMVDSVPDIQFSDKLLRSIRTQIIVTEDALRARPLVLIFRDPPIGEDTDAQSVVDPREQRLVAHGWLCLETIGVHSRNKWRKGNIRTRLGPRRVLMAINGGIEGALIVAQAKGPIPKPMGNKEKAMALVSLAFMKV</sequence>
<name>A0A2P5YR60_GOSBA</name>
<gene>
    <name evidence="1" type="ORF">GOBAR_AA02506</name>
</gene>
<reference evidence="1 2" key="1">
    <citation type="submission" date="2015-01" db="EMBL/GenBank/DDBJ databases">
        <title>Genome of allotetraploid Gossypium barbadense reveals genomic plasticity and fiber elongation in cotton evolution.</title>
        <authorList>
            <person name="Chen X."/>
            <person name="Liu X."/>
            <person name="Zhao B."/>
            <person name="Zheng H."/>
            <person name="Hu Y."/>
            <person name="Lu G."/>
            <person name="Yang C."/>
            <person name="Chen J."/>
            <person name="Shan C."/>
            <person name="Zhang L."/>
            <person name="Zhou Y."/>
            <person name="Wang L."/>
            <person name="Guo W."/>
            <person name="Bai Y."/>
            <person name="Ruan J."/>
            <person name="Shangguan X."/>
            <person name="Mao Y."/>
            <person name="Jiang J."/>
            <person name="Zhu Y."/>
            <person name="Lei J."/>
            <person name="Kang H."/>
            <person name="Chen S."/>
            <person name="He X."/>
            <person name="Wang R."/>
            <person name="Wang Y."/>
            <person name="Chen J."/>
            <person name="Wang L."/>
            <person name="Yu S."/>
            <person name="Wang B."/>
            <person name="Wei J."/>
            <person name="Song S."/>
            <person name="Lu X."/>
            <person name="Gao Z."/>
            <person name="Gu W."/>
            <person name="Deng X."/>
            <person name="Ma D."/>
            <person name="Wang S."/>
            <person name="Liang W."/>
            <person name="Fang L."/>
            <person name="Cai C."/>
            <person name="Zhu X."/>
            <person name="Zhou B."/>
            <person name="Zhang Y."/>
            <person name="Chen Z."/>
            <person name="Xu S."/>
            <person name="Zhu R."/>
            <person name="Wang S."/>
            <person name="Zhang T."/>
            <person name="Zhao G."/>
        </authorList>
    </citation>
    <scope>NUCLEOTIDE SEQUENCE [LARGE SCALE GENOMIC DNA]</scope>
    <source>
        <strain evidence="2">cv. Xinhai21</strain>
        <tissue evidence="1">Leaf</tissue>
    </source>
</reference>